<dbReference type="AlphaFoldDB" id="A0A2A6CWG6"/>
<dbReference type="FunFam" id="3.30.160.60:FF:000630">
    <property type="entry name" value="Zinc finger protein 180"/>
    <property type="match status" value="1"/>
</dbReference>
<dbReference type="GO" id="GO:0003677">
    <property type="term" value="F:DNA binding"/>
    <property type="evidence" value="ECO:0007669"/>
    <property type="project" value="UniProtKB-KW"/>
</dbReference>
<evidence type="ECO:0000256" key="2">
    <source>
        <dbReference type="ARBA" id="ARBA00022723"/>
    </source>
</evidence>
<dbReference type="PANTHER" id="PTHR24376:SF216">
    <property type="entry name" value="ZINC FINGER PROTEIN 420-LIKE"/>
    <property type="match status" value="1"/>
</dbReference>
<dbReference type="InterPro" id="IPR013087">
    <property type="entry name" value="Znf_C2H2_type"/>
</dbReference>
<proteinExistence type="predicted"/>
<sequence length="648" mass="76001">MNIKSSVDRLQETRRKAFYYSSSDQLGSVMQKSLDVLRCMIKSNADPEELAFAKAFFESERFPMNETIRARSVRIYDLTKSVEKTMNFIIDKERYRVKDPEGKMEPNDLHHDDSYSLGGDVENNERSYDEDSEASEGEDTDPYDDRNYEGRAQMTANTQHFECTVCKRKFGQQRWLLRHKCAGENADVRKPYKCDVCGKCYRKPGLLAEHMRGHADTEEARKPYKCHLCDNRFRTEQLLAAHIFCHDGGDQETWPFQCNLCDRRFKHKNQMYTHRKRHAESEDVRKPHKCNECEKRFSSTSFLKRHKLTHLPEDDPRRAKKYECDVCRKLFTGSTVLAHHRKSHEDTIEARKPFQCSQCGQRFTGKRGMQQHELFVHLPDDEKPKEECPTCGKMVRCILSHRKAVHEKDPNDKDKRPFKCEQCGKDFRREDYLRGHMKTQHADDDSVKKPFACDECDKPEDDPRKKKYDCVICGKTLANSQSFNKHKKSHSDVRPLFKCDQCDKRFTTKINLKAHVSTHTGEFKLQCQFCPRGFTSKQRWASHQECHDRGTNKVSYPRKHICTLCPRRFEKEFQLTAHLKRHEDSTVGDSTDSEADPDRFRCKLCGQTYTTISNLRGHVKIVHGETSKYYSTMRPKFTVIRKKKGDSK</sequence>
<keyword evidence="12" id="KW-1185">Reference proteome</keyword>
<dbReference type="InterPro" id="IPR036236">
    <property type="entry name" value="Znf_C2H2_sf"/>
</dbReference>
<evidence type="ECO:0000313" key="11">
    <source>
        <dbReference type="EnsemblMetazoa" id="PPA36412.1"/>
    </source>
</evidence>
<protein>
    <submittedName>
        <fullName evidence="11">Zinc finger protein</fullName>
    </submittedName>
</protein>
<dbReference type="OrthoDB" id="6077919at2759"/>
<accession>A0A8R1URE5</accession>
<keyword evidence="6" id="KW-0805">Transcription regulation</keyword>
<feature type="compositionally biased region" description="Basic and acidic residues" evidence="10">
    <location>
        <begin position="99"/>
        <end position="114"/>
    </location>
</feature>
<organism evidence="11 12">
    <name type="scientific">Pristionchus pacificus</name>
    <name type="common">Parasitic nematode worm</name>
    <dbReference type="NCBI Taxonomy" id="54126"/>
    <lineage>
        <taxon>Eukaryota</taxon>
        <taxon>Metazoa</taxon>
        <taxon>Ecdysozoa</taxon>
        <taxon>Nematoda</taxon>
        <taxon>Chromadorea</taxon>
        <taxon>Rhabditida</taxon>
        <taxon>Rhabditina</taxon>
        <taxon>Diplogasteromorpha</taxon>
        <taxon>Diplogasteroidea</taxon>
        <taxon>Neodiplogasteridae</taxon>
        <taxon>Pristionchus</taxon>
    </lineage>
</organism>
<keyword evidence="8" id="KW-0804">Transcription</keyword>
<evidence type="ECO:0000256" key="7">
    <source>
        <dbReference type="ARBA" id="ARBA00023125"/>
    </source>
</evidence>
<reference evidence="11" key="2">
    <citation type="submission" date="2022-06" db="UniProtKB">
        <authorList>
            <consortium name="EnsemblMetazoa"/>
        </authorList>
    </citation>
    <scope>IDENTIFICATION</scope>
    <source>
        <strain evidence="11">PS312</strain>
    </source>
</reference>
<keyword evidence="7" id="KW-0238">DNA-binding</keyword>
<keyword evidence="9" id="KW-0539">Nucleus</keyword>
<evidence type="ECO:0000256" key="3">
    <source>
        <dbReference type="ARBA" id="ARBA00022737"/>
    </source>
</evidence>
<keyword evidence="3" id="KW-0677">Repeat</keyword>
<dbReference type="Pfam" id="PF13894">
    <property type="entry name" value="zf-C2H2_4"/>
    <property type="match status" value="1"/>
</dbReference>
<evidence type="ECO:0000256" key="5">
    <source>
        <dbReference type="ARBA" id="ARBA00022833"/>
    </source>
</evidence>
<evidence type="ECO:0000256" key="8">
    <source>
        <dbReference type="ARBA" id="ARBA00023163"/>
    </source>
</evidence>
<keyword evidence="5" id="KW-0862">Zinc</keyword>
<accession>A0A2A6CWG6</accession>
<name>A0A2A6CWG6_PRIPA</name>
<dbReference type="Pfam" id="PF00096">
    <property type="entry name" value="zf-C2H2"/>
    <property type="match status" value="5"/>
</dbReference>
<dbReference type="SMART" id="SM00355">
    <property type="entry name" value="ZnF_C2H2"/>
    <property type="match status" value="14"/>
</dbReference>
<keyword evidence="2" id="KW-0479">Metal-binding</keyword>
<dbReference type="FunFam" id="3.30.160.60:FF:001793">
    <property type="entry name" value="Blast:Protein drumstick"/>
    <property type="match status" value="1"/>
</dbReference>
<dbReference type="PROSITE" id="PS50157">
    <property type="entry name" value="ZINC_FINGER_C2H2_2"/>
    <property type="match status" value="11"/>
</dbReference>
<dbReference type="PROSITE" id="PS00028">
    <property type="entry name" value="ZINC_FINGER_C2H2_1"/>
    <property type="match status" value="12"/>
</dbReference>
<evidence type="ECO:0000256" key="10">
    <source>
        <dbReference type="SAM" id="MobiDB-lite"/>
    </source>
</evidence>
<reference evidence="12" key="1">
    <citation type="journal article" date="2008" name="Nat. Genet.">
        <title>The Pristionchus pacificus genome provides a unique perspective on nematode lifestyle and parasitism.</title>
        <authorList>
            <person name="Dieterich C."/>
            <person name="Clifton S.W."/>
            <person name="Schuster L.N."/>
            <person name="Chinwalla A."/>
            <person name="Delehaunty K."/>
            <person name="Dinkelacker I."/>
            <person name="Fulton L."/>
            <person name="Fulton R."/>
            <person name="Godfrey J."/>
            <person name="Minx P."/>
            <person name="Mitreva M."/>
            <person name="Roeseler W."/>
            <person name="Tian H."/>
            <person name="Witte H."/>
            <person name="Yang S.P."/>
            <person name="Wilson R.K."/>
            <person name="Sommer R.J."/>
        </authorList>
    </citation>
    <scope>NUCLEOTIDE SEQUENCE [LARGE SCALE GENOMIC DNA]</scope>
    <source>
        <strain evidence="12">PS312</strain>
    </source>
</reference>
<dbReference type="Pfam" id="PF13912">
    <property type="entry name" value="zf-C2H2_6"/>
    <property type="match status" value="2"/>
</dbReference>
<evidence type="ECO:0000256" key="9">
    <source>
        <dbReference type="ARBA" id="ARBA00023242"/>
    </source>
</evidence>
<dbReference type="PANTHER" id="PTHR24376">
    <property type="entry name" value="ZINC FINGER PROTEIN"/>
    <property type="match status" value="1"/>
</dbReference>
<keyword evidence="4" id="KW-0863">Zinc-finger</keyword>
<dbReference type="Gene3D" id="3.30.160.60">
    <property type="entry name" value="Classic Zinc Finger"/>
    <property type="match status" value="8"/>
</dbReference>
<dbReference type="GO" id="GO:0005634">
    <property type="term" value="C:nucleus"/>
    <property type="evidence" value="ECO:0000318"/>
    <property type="project" value="GO_Central"/>
</dbReference>
<evidence type="ECO:0000256" key="6">
    <source>
        <dbReference type="ARBA" id="ARBA00023015"/>
    </source>
</evidence>
<comment type="subcellular location">
    <subcellularLocation>
        <location evidence="1">Nucleus</location>
    </subcellularLocation>
</comment>
<feature type="region of interest" description="Disordered" evidence="10">
    <location>
        <begin position="99"/>
        <end position="148"/>
    </location>
</feature>
<dbReference type="FunFam" id="3.30.160.60:FF:001009">
    <property type="entry name" value="Zinc finger protein 26"/>
    <property type="match status" value="1"/>
</dbReference>
<gene>
    <name evidence="11" type="primary">WBGene00274781</name>
</gene>
<dbReference type="Proteomes" id="UP000005239">
    <property type="component" value="Unassembled WGS sequence"/>
</dbReference>
<dbReference type="FunFam" id="3.30.160.60:FF:001228">
    <property type="entry name" value="Zinc finger protein 236"/>
    <property type="match status" value="1"/>
</dbReference>
<dbReference type="EnsemblMetazoa" id="PPA36412.1">
    <property type="protein sequence ID" value="PPA36412.1"/>
    <property type="gene ID" value="WBGene00274781"/>
</dbReference>
<evidence type="ECO:0000256" key="4">
    <source>
        <dbReference type="ARBA" id="ARBA00022771"/>
    </source>
</evidence>
<dbReference type="GO" id="GO:0008270">
    <property type="term" value="F:zinc ion binding"/>
    <property type="evidence" value="ECO:0007669"/>
    <property type="project" value="UniProtKB-KW"/>
</dbReference>
<feature type="compositionally biased region" description="Acidic residues" evidence="10">
    <location>
        <begin position="130"/>
        <end position="142"/>
    </location>
</feature>
<evidence type="ECO:0000313" key="12">
    <source>
        <dbReference type="Proteomes" id="UP000005239"/>
    </source>
</evidence>
<dbReference type="GO" id="GO:0010468">
    <property type="term" value="P:regulation of gene expression"/>
    <property type="evidence" value="ECO:0000318"/>
    <property type="project" value="GO_Central"/>
</dbReference>
<dbReference type="SUPFAM" id="SSF57667">
    <property type="entry name" value="beta-beta-alpha zinc fingers"/>
    <property type="match status" value="7"/>
</dbReference>
<evidence type="ECO:0000256" key="1">
    <source>
        <dbReference type="ARBA" id="ARBA00004123"/>
    </source>
</evidence>